<keyword evidence="4 6" id="KW-1133">Transmembrane helix</keyword>
<evidence type="ECO:0000256" key="5">
    <source>
        <dbReference type="ARBA" id="ARBA00023136"/>
    </source>
</evidence>
<evidence type="ECO:0000256" key="1">
    <source>
        <dbReference type="ARBA" id="ARBA00004651"/>
    </source>
</evidence>
<feature type="transmembrane region" description="Helical" evidence="6">
    <location>
        <begin position="50"/>
        <end position="73"/>
    </location>
</feature>
<name>A0A1G2S7L6_9BACT</name>
<evidence type="ECO:0000256" key="4">
    <source>
        <dbReference type="ARBA" id="ARBA00022989"/>
    </source>
</evidence>
<dbReference type="GO" id="GO:0005886">
    <property type="term" value="C:plasma membrane"/>
    <property type="evidence" value="ECO:0007669"/>
    <property type="project" value="UniProtKB-SubCell"/>
</dbReference>
<evidence type="ECO:0000256" key="3">
    <source>
        <dbReference type="ARBA" id="ARBA00022692"/>
    </source>
</evidence>
<evidence type="ECO:0000256" key="6">
    <source>
        <dbReference type="SAM" id="Phobius"/>
    </source>
</evidence>
<proteinExistence type="predicted"/>
<keyword evidence="2" id="KW-1003">Cell membrane</keyword>
<dbReference type="InterPro" id="IPR051311">
    <property type="entry name" value="DedA_domain"/>
</dbReference>
<dbReference type="PANTHER" id="PTHR42709:SF6">
    <property type="entry name" value="UNDECAPRENYL PHOSPHATE TRANSPORTER A"/>
    <property type="match status" value="1"/>
</dbReference>
<feature type="domain" description="VTT" evidence="7">
    <location>
        <begin position="32"/>
        <end position="154"/>
    </location>
</feature>
<dbReference type="Pfam" id="PF09335">
    <property type="entry name" value="VTT_dom"/>
    <property type="match status" value="1"/>
</dbReference>
<organism evidence="8 9">
    <name type="scientific">Candidatus Yonathbacteria bacterium RIFCSPHIGHO2_01_FULL_51_10</name>
    <dbReference type="NCBI Taxonomy" id="1802723"/>
    <lineage>
        <taxon>Bacteria</taxon>
        <taxon>Candidatus Yonathiibacteriota</taxon>
    </lineage>
</organism>
<reference evidence="8 9" key="1">
    <citation type="journal article" date="2016" name="Nat. Commun.">
        <title>Thousands of microbial genomes shed light on interconnected biogeochemical processes in an aquifer system.</title>
        <authorList>
            <person name="Anantharaman K."/>
            <person name="Brown C.T."/>
            <person name="Hug L.A."/>
            <person name="Sharon I."/>
            <person name="Castelle C.J."/>
            <person name="Probst A.J."/>
            <person name="Thomas B.C."/>
            <person name="Singh A."/>
            <person name="Wilkins M.J."/>
            <person name="Karaoz U."/>
            <person name="Brodie E.L."/>
            <person name="Williams K.H."/>
            <person name="Hubbard S.S."/>
            <person name="Banfield J.F."/>
        </authorList>
    </citation>
    <scope>NUCLEOTIDE SEQUENCE [LARGE SCALE GENOMIC DNA]</scope>
</reference>
<comment type="subcellular location">
    <subcellularLocation>
        <location evidence="1">Cell membrane</location>
        <topology evidence="1">Multi-pass membrane protein</topology>
    </subcellularLocation>
</comment>
<evidence type="ECO:0000259" key="7">
    <source>
        <dbReference type="Pfam" id="PF09335"/>
    </source>
</evidence>
<evidence type="ECO:0000313" key="8">
    <source>
        <dbReference type="EMBL" id="OHA81103.1"/>
    </source>
</evidence>
<accession>A0A1G2S7L6</accession>
<dbReference type="EMBL" id="MHUS01000014">
    <property type="protein sequence ID" value="OHA81103.1"/>
    <property type="molecule type" value="Genomic_DNA"/>
</dbReference>
<feature type="transmembrane region" description="Helical" evidence="6">
    <location>
        <begin position="135"/>
        <end position="158"/>
    </location>
</feature>
<sequence length="209" mass="22932">MHHALAVVPFFEDLTYLGVFLGTFLAGYLFPVPEEVILLTAGYLGGIRAAHLSLLALAGIAGILAGDMVLFRLSRSEHPFAQKIKNKIVDSSLWKSPLVSRAHMGRTIFFLRFVVGVRSFSPVLAGISGMRWRSFLFWDTLALLVYVPFFVFLGFHFWDSFVRVVTQVEIVRHAIFFGVVALAGVGIAWFAKKELSGAGLPEGEGKAGG</sequence>
<evidence type="ECO:0000256" key="2">
    <source>
        <dbReference type="ARBA" id="ARBA00022475"/>
    </source>
</evidence>
<protein>
    <recommendedName>
        <fullName evidence="7">VTT domain-containing protein</fullName>
    </recommendedName>
</protein>
<evidence type="ECO:0000313" key="9">
    <source>
        <dbReference type="Proteomes" id="UP000176997"/>
    </source>
</evidence>
<feature type="transmembrane region" description="Helical" evidence="6">
    <location>
        <begin position="109"/>
        <end position="129"/>
    </location>
</feature>
<dbReference type="PANTHER" id="PTHR42709">
    <property type="entry name" value="ALKALINE PHOSPHATASE LIKE PROTEIN"/>
    <property type="match status" value="1"/>
</dbReference>
<dbReference type="Proteomes" id="UP000176997">
    <property type="component" value="Unassembled WGS sequence"/>
</dbReference>
<keyword evidence="5 6" id="KW-0472">Membrane</keyword>
<dbReference type="STRING" id="1802723.A2675_00785"/>
<dbReference type="InterPro" id="IPR032816">
    <property type="entry name" value="VTT_dom"/>
</dbReference>
<keyword evidence="3 6" id="KW-0812">Transmembrane</keyword>
<gene>
    <name evidence="8" type="ORF">A2675_00785</name>
</gene>
<comment type="caution">
    <text evidence="8">The sequence shown here is derived from an EMBL/GenBank/DDBJ whole genome shotgun (WGS) entry which is preliminary data.</text>
</comment>
<feature type="transmembrane region" description="Helical" evidence="6">
    <location>
        <begin position="170"/>
        <end position="191"/>
    </location>
</feature>
<dbReference type="AlphaFoldDB" id="A0A1G2S7L6"/>
<feature type="transmembrane region" description="Helical" evidence="6">
    <location>
        <begin position="7"/>
        <end position="30"/>
    </location>
</feature>